<keyword evidence="5" id="KW-0631">Potassium channel</keyword>
<evidence type="ECO:0000256" key="11">
    <source>
        <dbReference type="SAM" id="Phobius"/>
    </source>
</evidence>
<dbReference type="Proteomes" id="UP000320055">
    <property type="component" value="Unassembled WGS sequence"/>
</dbReference>
<name>A0A563W3P4_9CYAN</name>
<accession>A0A563W3P4</accession>
<protein>
    <submittedName>
        <fullName evidence="13">Ion transport protein</fullName>
    </submittedName>
</protein>
<feature type="transmembrane region" description="Helical" evidence="11">
    <location>
        <begin position="21"/>
        <end position="45"/>
    </location>
</feature>
<reference evidence="13 14" key="1">
    <citation type="submission" date="2019-01" db="EMBL/GenBank/DDBJ databases">
        <authorList>
            <person name="Brito A."/>
        </authorList>
    </citation>
    <scope>NUCLEOTIDE SEQUENCE [LARGE SCALE GENOMIC DNA]</scope>
    <source>
        <strain evidence="13">1</strain>
    </source>
</reference>
<feature type="transmembrane region" description="Helical" evidence="11">
    <location>
        <begin position="85"/>
        <end position="102"/>
    </location>
</feature>
<evidence type="ECO:0000256" key="9">
    <source>
        <dbReference type="ARBA" id="ARBA00023136"/>
    </source>
</evidence>
<dbReference type="EMBL" id="CAACVJ010000681">
    <property type="protein sequence ID" value="VEP18312.1"/>
    <property type="molecule type" value="Genomic_DNA"/>
</dbReference>
<evidence type="ECO:0000256" key="10">
    <source>
        <dbReference type="ARBA" id="ARBA00023303"/>
    </source>
</evidence>
<feature type="transmembrane region" description="Helical" evidence="11">
    <location>
        <begin position="57"/>
        <end position="73"/>
    </location>
</feature>
<dbReference type="PANTHER" id="PTHR10027:SF10">
    <property type="entry name" value="SLOWPOKE 2, ISOFORM D"/>
    <property type="match status" value="1"/>
</dbReference>
<keyword evidence="10" id="KW-0407">Ion channel</keyword>
<gene>
    <name evidence="13" type="ORF">H1P_740024</name>
</gene>
<dbReference type="SUPFAM" id="SSF81324">
    <property type="entry name" value="Voltage-gated potassium channels"/>
    <property type="match status" value="1"/>
</dbReference>
<dbReference type="PRINTS" id="PR00169">
    <property type="entry name" value="KCHANNEL"/>
</dbReference>
<evidence type="ECO:0000313" key="13">
    <source>
        <dbReference type="EMBL" id="VEP18312.1"/>
    </source>
</evidence>
<proteinExistence type="predicted"/>
<dbReference type="InterPro" id="IPR047871">
    <property type="entry name" value="K_chnl_Slo-like"/>
</dbReference>
<evidence type="ECO:0000256" key="3">
    <source>
        <dbReference type="ARBA" id="ARBA00022538"/>
    </source>
</evidence>
<evidence type="ECO:0000256" key="8">
    <source>
        <dbReference type="ARBA" id="ARBA00023065"/>
    </source>
</evidence>
<dbReference type="Pfam" id="PF07885">
    <property type="entry name" value="Ion_trans_2"/>
    <property type="match status" value="1"/>
</dbReference>
<keyword evidence="3" id="KW-0633">Potassium transport</keyword>
<keyword evidence="2" id="KW-0813">Transport</keyword>
<evidence type="ECO:0000256" key="2">
    <source>
        <dbReference type="ARBA" id="ARBA00022448"/>
    </source>
</evidence>
<keyword evidence="6" id="KW-0630">Potassium</keyword>
<keyword evidence="8" id="KW-0406">Ion transport</keyword>
<evidence type="ECO:0000256" key="1">
    <source>
        <dbReference type="ARBA" id="ARBA00004141"/>
    </source>
</evidence>
<dbReference type="Gene3D" id="1.10.287.70">
    <property type="match status" value="1"/>
</dbReference>
<dbReference type="PANTHER" id="PTHR10027">
    <property type="entry name" value="CALCIUM-ACTIVATED POTASSIUM CHANNEL ALPHA CHAIN"/>
    <property type="match status" value="1"/>
</dbReference>
<dbReference type="GO" id="GO:0005267">
    <property type="term" value="F:potassium channel activity"/>
    <property type="evidence" value="ECO:0007669"/>
    <property type="project" value="UniProtKB-KW"/>
</dbReference>
<comment type="subcellular location">
    <subcellularLocation>
        <location evidence="1">Membrane</location>
        <topology evidence="1">Multi-pass membrane protein</topology>
    </subcellularLocation>
</comment>
<organism evidence="13 14">
    <name type="scientific">Hyella patelloides LEGE 07179</name>
    <dbReference type="NCBI Taxonomy" id="945734"/>
    <lineage>
        <taxon>Bacteria</taxon>
        <taxon>Bacillati</taxon>
        <taxon>Cyanobacteriota</taxon>
        <taxon>Cyanophyceae</taxon>
        <taxon>Pleurocapsales</taxon>
        <taxon>Hyellaceae</taxon>
        <taxon>Hyella</taxon>
    </lineage>
</organism>
<evidence type="ECO:0000259" key="12">
    <source>
        <dbReference type="Pfam" id="PF07885"/>
    </source>
</evidence>
<dbReference type="AlphaFoldDB" id="A0A563W3P4"/>
<evidence type="ECO:0000256" key="7">
    <source>
        <dbReference type="ARBA" id="ARBA00022989"/>
    </source>
</evidence>
<keyword evidence="4 11" id="KW-0812">Transmembrane</keyword>
<keyword evidence="14" id="KW-1185">Reference proteome</keyword>
<keyword evidence="9 11" id="KW-0472">Membrane</keyword>
<evidence type="ECO:0000313" key="14">
    <source>
        <dbReference type="Proteomes" id="UP000320055"/>
    </source>
</evidence>
<feature type="domain" description="Potassium channel" evidence="12">
    <location>
        <begin position="32"/>
        <end position="108"/>
    </location>
</feature>
<evidence type="ECO:0000256" key="6">
    <source>
        <dbReference type="ARBA" id="ARBA00022958"/>
    </source>
</evidence>
<keyword evidence="7 11" id="KW-1133">Transmembrane helix</keyword>
<dbReference type="InterPro" id="IPR013099">
    <property type="entry name" value="K_chnl_dom"/>
</dbReference>
<sequence length="143" mass="16495">MRIIRFWELEKKYLGVKAGENIVFIRVFLTLFSIIFIYAGLIYQMEHHVNGDGLKNFFDAFYFVVVTMTTVGYGDVTPLSQPGRVMTLFMILTGVLFIPWQLSEFVGQIVKKVGLVEKKCEQCNLSRHDPDAQFCKQCGNKLR</sequence>
<dbReference type="GO" id="GO:0016020">
    <property type="term" value="C:membrane"/>
    <property type="evidence" value="ECO:0007669"/>
    <property type="project" value="UniProtKB-SubCell"/>
</dbReference>
<evidence type="ECO:0000256" key="5">
    <source>
        <dbReference type="ARBA" id="ARBA00022826"/>
    </source>
</evidence>
<evidence type="ECO:0000256" key="4">
    <source>
        <dbReference type="ARBA" id="ARBA00022692"/>
    </source>
</evidence>